<evidence type="ECO:0000313" key="3">
    <source>
        <dbReference type="Proteomes" id="UP001328107"/>
    </source>
</evidence>
<dbReference type="SUPFAM" id="SSF52087">
    <property type="entry name" value="CRAL/TRIO domain"/>
    <property type="match status" value="1"/>
</dbReference>
<dbReference type="InterPro" id="IPR036865">
    <property type="entry name" value="CRAL-TRIO_dom_sf"/>
</dbReference>
<dbReference type="SMART" id="SM00516">
    <property type="entry name" value="SEC14"/>
    <property type="match status" value="1"/>
</dbReference>
<dbReference type="EMBL" id="BTRK01000001">
    <property type="protein sequence ID" value="GMR33880.1"/>
    <property type="molecule type" value="Genomic_DNA"/>
</dbReference>
<protein>
    <recommendedName>
        <fullName evidence="1">CRAL-TRIO domain-containing protein</fullName>
    </recommendedName>
</protein>
<dbReference type="Gene3D" id="3.40.525.10">
    <property type="entry name" value="CRAL-TRIO lipid binding domain"/>
    <property type="match status" value="1"/>
</dbReference>
<dbReference type="InterPro" id="IPR058960">
    <property type="entry name" value="Ctg-1-like_C"/>
</dbReference>
<dbReference type="InterPro" id="IPR001251">
    <property type="entry name" value="CRAL-TRIO_dom"/>
</dbReference>
<feature type="domain" description="CRAL-TRIO" evidence="1">
    <location>
        <begin position="67"/>
        <end position="243"/>
    </location>
</feature>
<dbReference type="PROSITE" id="PS50191">
    <property type="entry name" value="CRAL_TRIO"/>
    <property type="match status" value="1"/>
</dbReference>
<evidence type="ECO:0000259" key="1">
    <source>
        <dbReference type="PROSITE" id="PS50191"/>
    </source>
</evidence>
<proteinExistence type="predicted"/>
<dbReference type="PANTHER" id="PTHR47159">
    <property type="entry name" value="PROTEIN CBG07705-RELATED"/>
    <property type="match status" value="1"/>
</dbReference>
<organism evidence="2 3">
    <name type="scientific">Pristionchus mayeri</name>
    <dbReference type="NCBI Taxonomy" id="1317129"/>
    <lineage>
        <taxon>Eukaryota</taxon>
        <taxon>Metazoa</taxon>
        <taxon>Ecdysozoa</taxon>
        <taxon>Nematoda</taxon>
        <taxon>Chromadorea</taxon>
        <taxon>Rhabditida</taxon>
        <taxon>Rhabditina</taxon>
        <taxon>Diplogasteromorpha</taxon>
        <taxon>Diplogasteroidea</taxon>
        <taxon>Neodiplogasteridae</taxon>
        <taxon>Pristionchus</taxon>
    </lineage>
</organism>
<dbReference type="Pfam" id="PF25883">
    <property type="entry name" value="F28H7_8_C"/>
    <property type="match status" value="1"/>
</dbReference>
<keyword evidence="3" id="KW-1185">Reference proteome</keyword>
<gene>
    <name evidence="2" type="ORF">PMAYCL1PPCAC_04075</name>
</gene>
<comment type="caution">
    <text evidence="2">The sequence shown here is derived from an EMBL/GenBank/DDBJ whole genome shotgun (WGS) entry which is preliminary data.</text>
</comment>
<dbReference type="Proteomes" id="UP001328107">
    <property type="component" value="Unassembled WGS sequence"/>
</dbReference>
<dbReference type="AlphaFoldDB" id="A0AAN4Z9U8"/>
<dbReference type="Pfam" id="PF00650">
    <property type="entry name" value="CRAL_TRIO"/>
    <property type="match status" value="1"/>
</dbReference>
<dbReference type="Gene3D" id="2.60.120.680">
    <property type="entry name" value="GOLD domain"/>
    <property type="match status" value="1"/>
</dbReference>
<dbReference type="CDD" id="cd00170">
    <property type="entry name" value="SEC14"/>
    <property type="match status" value="1"/>
</dbReference>
<dbReference type="InterPro" id="IPR053302">
    <property type="entry name" value="CRAL-TRIO_domain"/>
</dbReference>
<feature type="non-terminal residue" evidence="2">
    <location>
        <position position="360"/>
    </location>
</feature>
<name>A0AAN4Z9U8_9BILA</name>
<sequence length="360" mass="41237">MDDARVAHLRSFVSADLTPYYDTHFNLLRWIQGNPGRSLEKVAAKLRHHLRFRASSWDVDGIHERARDHAIHRHLPVTRCGLSRVIPNCIVHVDQSGYTDHAGMFENFSVTEIMKASIYDLEQMLARVMEIERETSQQASVLYVMDAEGVTNSKHVREVLLGPLKAVSEFMAEHYVELVKHIVVINVPTWAIALWAVMKPVMPEKTVEKVRLLSSSNWREEIHSFMDPSIGPTFWNNEKHSEFLLKMERPPKVPKREHVKTLEKSSNLLVKAGQEHWIDFNLEQGDEVAFKVTGNTNFGFAIVQDSGEEDAYSMRQLFPFISCVPGPLRVTIEDSVIAPHSGLYKVWFSNTHAWWSALTI</sequence>
<reference evidence="3" key="1">
    <citation type="submission" date="2022-10" db="EMBL/GenBank/DDBJ databases">
        <title>Genome assembly of Pristionchus species.</title>
        <authorList>
            <person name="Yoshida K."/>
            <person name="Sommer R.J."/>
        </authorList>
    </citation>
    <scope>NUCLEOTIDE SEQUENCE [LARGE SCALE GENOMIC DNA]</scope>
    <source>
        <strain evidence="3">RS5460</strain>
    </source>
</reference>
<accession>A0AAN4Z9U8</accession>
<evidence type="ECO:0000313" key="2">
    <source>
        <dbReference type="EMBL" id="GMR33880.1"/>
    </source>
</evidence>
<dbReference type="PANTHER" id="PTHR47159:SF5">
    <property type="entry name" value="CRAL-TRIO DOMAIN-CONTAINING PROTEIN"/>
    <property type="match status" value="1"/>
</dbReference>